<evidence type="ECO:0000256" key="1">
    <source>
        <dbReference type="ARBA" id="ARBA00004604"/>
    </source>
</evidence>
<dbReference type="GO" id="GO:0001164">
    <property type="term" value="F:RNA polymerase I core promoter sequence-specific DNA binding"/>
    <property type="evidence" value="ECO:0007669"/>
    <property type="project" value="InterPro"/>
</dbReference>
<evidence type="ECO:0000313" key="14">
    <source>
        <dbReference type="Proteomes" id="UP000243723"/>
    </source>
</evidence>
<dbReference type="OrthoDB" id="428577at2759"/>
<dbReference type="GO" id="GO:0042790">
    <property type="term" value="P:nucleolar large rRNA transcription by RNA polymerase I"/>
    <property type="evidence" value="ECO:0007669"/>
    <property type="project" value="TreeGrafter"/>
</dbReference>
<keyword evidence="5" id="KW-0862">Zinc</keyword>
<dbReference type="Pfam" id="PF20645">
    <property type="entry name" value="Rrn7_cyclin_C"/>
    <property type="match status" value="1"/>
</dbReference>
<evidence type="ECO:0000256" key="4">
    <source>
        <dbReference type="ARBA" id="ARBA00022771"/>
    </source>
</evidence>
<feature type="region of interest" description="Disordered" evidence="10">
    <location>
        <begin position="123"/>
        <end position="155"/>
    </location>
</feature>
<dbReference type="EMBL" id="NHZQ01000422">
    <property type="protein sequence ID" value="PSK36196.1"/>
    <property type="molecule type" value="Genomic_DNA"/>
</dbReference>
<comment type="caution">
    <text evidence="13">The sequence shown here is derived from an EMBL/GenBank/DDBJ whole genome shotgun (WGS) entry which is preliminary data.</text>
</comment>
<evidence type="ECO:0000259" key="11">
    <source>
        <dbReference type="Pfam" id="PF20644"/>
    </source>
</evidence>
<dbReference type="Pfam" id="PF20644">
    <property type="entry name" value="Rrn7_cyclin_N"/>
    <property type="match status" value="1"/>
</dbReference>
<gene>
    <name evidence="13" type="ORF">B9Z65_6011</name>
</gene>
<evidence type="ECO:0000256" key="8">
    <source>
        <dbReference type="ARBA" id="ARBA00023163"/>
    </source>
</evidence>
<keyword evidence="6" id="KW-0805">Transcription regulation</keyword>
<dbReference type="AlphaFoldDB" id="A0A2P7YJQ9"/>
<keyword evidence="4" id="KW-0863">Zinc-finger</keyword>
<dbReference type="STRING" id="40998.A0A2P7YJQ9"/>
<evidence type="ECO:0000256" key="9">
    <source>
        <dbReference type="ARBA" id="ARBA00023242"/>
    </source>
</evidence>
<evidence type="ECO:0000313" key="13">
    <source>
        <dbReference type="EMBL" id="PSK36196.1"/>
    </source>
</evidence>
<evidence type="ECO:0000259" key="12">
    <source>
        <dbReference type="Pfam" id="PF20645"/>
    </source>
</evidence>
<keyword evidence="9" id="KW-0539">Nucleus</keyword>
<proteinExistence type="inferred from homology"/>
<dbReference type="PANTHER" id="PTHR31576">
    <property type="entry name" value="TATA BOX-BINDING PROTEIN-ASSOCIATED FACTOR RNA POLYMERASE I SUBUNIT B"/>
    <property type="match status" value="1"/>
</dbReference>
<feature type="compositionally biased region" description="Basic and acidic residues" evidence="10">
    <location>
        <begin position="138"/>
        <end position="152"/>
    </location>
</feature>
<evidence type="ECO:0000256" key="5">
    <source>
        <dbReference type="ARBA" id="ARBA00022833"/>
    </source>
</evidence>
<keyword evidence="7" id="KW-0238">DNA-binding</keyword>
<evidence type="ECO:0008006" key="15">
    <source>
        <dbReference type="Google" id="ProtNLM"/>
    </source>
</evidence>
<evidence type="ECO:0000256" key="6">
    <source>
        <dbReference type="ARBA" id="ARBA00023015"/>
    </source>
</evidence>
<feature type="domain" description="Rrn7/TAF1B C-terminal cyclin" evidence="12">
    <location>
        <begin position="221"/>
        <end position="384"/>
    </location>
</feature>
<sequence>MECETYNCGSRQFHIGEDGFTYCSEGHRQLQAGLVTAGEGEGLAPTGRRTVRKTEEDSEEVALTGREGFEHYLICFQLILWKQVRSFVESSGSPAELEAIVRDLWVLRVNSLAQRLARSDDDARTESQVFSSQEETSDSERESTGNRHEKNDQTQSGVTDGLCMIYIGLMLLRQPILPIDLLRKVDNGDVLYYRAIKDLDCEMTSRLEGRYHVLMDPAMPLTLDRLRSDIRRTTTLYAQTFGLKIPPLNHHQILWRLVIDLCLPIEIFAGTLRLAGLLNIDFDVDTNRIKWKSQTLTSPDIRLAALLVVTTKILFPLDGRERPPKKPTEPAALAMDWRAWIRSMTERPQDKRSDFNSALRTTEEQVIDLSETQLDQYMEWFKTMFTTDEPAHISGKARREANFKQTLQRMFPLHDPPIQNSFENQVAADESPARILRNTRSVASAMRPVRVLGQTSTDEDVNRPGSQYIRHRTASEIPVDGIATSFYREVAADIGVSLESLVQSVFAIELLVDKVLA</sequence>
<comment type="similarity">
    <text evidence="2">Belongs to the RRN7/TAF1B family.</text>
</comment>
<dbReference type="InterPro" id="IPR048540">
    <property type="entry name" value="Rrn7_cyclin_N"/>
</dbReference>
<dbReference type="GO" id="GO:0008270">
    <property type="term" value="F:zinc ion binding"/>
    <property type="evidence" value="ECO:0007669"/>
    <property type="project" value="UniProtKB-KW"/>
</dbReference>
<dbReference type="InterPro" id="IPR048538">
    <property type="entry name" value="Rrn7_cyclin_C"/>
</dbReference>
<comment type="subcellular location">
    <subcellularLocation>
        <location evidence="1">Nucleus</location>
        <location evidence="1">Nucleolus</location>
    </subcellularLocation>
</comment>
<keyword evidence="8" id="KW-0804">Transcription</keyword>
<dbReference type="GO" id="GO:0070860">
    <property type="term" value="C:RNA polymerase I core factor complex"/>
    <property type="evidence" value="ECO:0007669"/>
    <property type="project" value="InterPro"/>
</dbReference>
<dbReference type="PANTHER" id="PTHR31576:SF2">
    <property type="entry name" value="TATA BOX-BINDING PROTEIN-ASSOCIATED FACTOR RNA POLYMERASE I SUBUNIT B"/>
    <property type="match status" value="1"/>
</dbReference>
<dbReference type="InterPro" id="IPR033599">
    <property type="entry name" value="TAF1B/Rrn7"/>
</dbReference>
<feature type="domain" description="Rrn7/TAF1B N-terminal cyclin" evidence="11">
    <location>
        <begin position="76"/>
        <end position="199"/>
    </location>
</feature>
<evidence type="ECO:0000256" key="7">
    <source>
        <dbReference type="ARBA" id="ARBA00023125"/>
    </source>
</evidence>
<accession>A0A2P7YJQ9</accession>
<protein>
    <recommendedName>
        <fullName evidence="15">RRN7-type domain-containing protein</fullName>
    </recommendedName>
</protein>
<organism evidence="13 14">
    <name type="scientific">Elsinoe australis</name>
    <dbReference type="NCBI Taxonomy" id="40998"/>
    <lineage>
        <taxon>Eukaryota</taxon>
        <taxon>Fungi</taxon>
        <taxon>Dikarya</taxon>
        <taxon>Ascomycota</taxon>
        <taxon>Pezizomycotina</taxon>
        <taxon>Dothideomycetes</taxon>
        <taxon>Dothideomycetidae</taxon>
        <taxon>Myriangiales</taxon>
        <taxon>Elsinoaceae</taxon>
        <taxon>Elsinoe</taxon>
    </lineage>
</organism>
<dbReference type="Proteomes" id="UP000243723">
    <property type="component" value="Unassembled WGS sequence"/>
</dbReference>
<evidence type="ECO:0000256" key="2">
    <source>
        <dbReference type="ARBA" id="ARBA00006899"/>
    </source>
</evidence>
<evidence type="ECO:0000256" key="10">
    <source>
        <dbReference type="SAM" id="MobiDB-lite"/>
    </source>
</evidence>
<evidence type="ECO:0000256" key="3">
    <source>
        <dbReference type="ARBA" id="ARBA00022723"/>
    </source>
</evidence>
<reference evidence="13 14" key="1">
    <citation type="submission" date="2017-05" db="EMBL/GenBank/DDBJ databases">
        <title>Draft genome sequence of Elsinoe australis.</title>
        <authorList>
            <person name="Cheng Q."/>
        </authorList>
    </citation>
    <scope>NUCLEOTIDE SEQUENCE [LARGE SCALE GENOMIC DNA]</scope>
    <source>
        <strain evidence="13 14">NL1</strain>
    </source>
</reference>
<keyword evidence="14" id="KW-1185">Reference proteome</keyword>
<keyword evidence="3" id="KW-0479">Metal-binding</keyword>
<name>A0A2P7YJQ9_9PEZI</name>